<evidence type="ECO:0000256" key="1">
    <source>
        <dbReference type="SAM" id="Coils"/>
    </source>
</evidence>
<keyword evidence="1" id="KW-0175">Coiled coil</keyword>
<feature type="region of interest" description="Disordered" evidence="2">
    <location>
        <begin position="1"/>
        <end position="42"/>
    </location>
</feature>
<protein>
    <submittedName>
        <fullName evidence="3">Uncharacterized protein</fullName>
    </submittedName>
</protein>
<evidence type="ECO:0000256" key="2">
    <source>
        <dbReference type="SAM" id="MobiDB-lite"/>
    </source>
</evidence>
<dbReference type="Proteomes" id="UP000199579">
    <property type="component" value="Unassembled WGS sequence"/>
</dbReference>
<reference evidence="3 4" key="1">
    <citation type="submission" date="2016-10" db="EMBL/GenBank/DDBJ databases">
        <authorList>
            <person name="de Groot N.N."/>
        </authorList>
    </citation>
    <scope>NUCLEOTIDE SEQUENCE [LARGE SCALE GENOMIC DNA]</scope>
    <source>
        <strain evidence="3 4">DSM 381</strain>
    </source>
</reference>
<sequence length="260" mass="30658">MRDPHDTATLDLVEAARQPLSAAERQRRHRQKRRREREEGRRVDMELTGAELELLACAVSEYGERAKGWMRKASESLWRRLALKRGVEYCEGDPVWSREAVEQEAAEVRSVLELHRGESDRRPVLLTEVERLVLQQALDLYDWVDDLTYPADQRLQLLQRIKPGAEWFPEEDRQGWQIEQRHKEQLDKAYKQLQEQHELAGRYGRRAHQAEEEVRRLRAQIEALERENARVVGERSRAFEAATVLQERLRESGLSDDYRA</sequence>
<gene>
    <name evidence="3" type="ORF">SAMN04244574_04603</name>
</gene>
<organism evidence="3 4">
    <name type="scientific">Azotobacter beijerinckii</name>
    <dbReference type="NCBI Taxonomy" id="170623"/>
    <lineage>
        <taxon>Bacteria</taxon>
        <taxon>Pseudomonadati</taxon>
        <taxon>Pseudomonadota</taxon>
        <taxon>Gammaproteobacteria</taxon>
        <taxon>Pseudomonadales</taxon>
        <taxon>Pseudomonadaceae</taxon>
        <taxon>Azotobacter</taxon>
    </lineage>
</organism>
<evidence type="ECO:0000313" key="4">
    <source>
        <dbReference type="Proteomes" id="UP000199579"/>
    </source>
</evidence>
<dbReference type="AlphaFoldDB" id="A0A1I4IHG7"/>
<accession>A0A1I4IHG7</accession>
<evidence type="ECO:0000313" key="3">
    <source>
        <dbReference type="EMBL" id="SFL53745.1"/>
    </source>
</evidence>
<dbReference type="RefSeq" id="WP_090944674.1">
    <property type="nucleotide sequence ID" value="NZ_FOSX01000159.1"/>
</dbReference>
<feature type="compositionally biased region" description="Basic residues" evidence="2">
    <location>
        <begin position="26"/>
        <end position="35"/>
    </location>
</feature>
<name>A0A1I4IHG7_9GAMM</name>
<proteinExistence type="predicted"/>
<dbReference type="EMBL" id="FOSX01000159">
    <property type="protein sequence ID" value="SFL53745.1"/>
    <property type="molecule type" value="Genomic_DNA"/>
</dbReference>
<feature type="coiled-coil region" evidence="1">
    <location>
        <begin position="200"/>
        <end position="234"/>
    </location>
</feature>